<dbReference type="Pfam" id="PF00294">
    <property type="entry name" value="PfkB"/>
    <property type="match status" value="1"/>
</dbReference>
<dbReference type="GeneID" id="19323262"/>
<dbReference type="KEGG" id="tmn:UCRPA7_2961"/>
<dbReference type="Proteomes" id="UP000014074">
    <property type="component" value="Unassembled WGS sequence"/>
</dbReference>
<dbReference type="InterPro" id="IPR034094">
    <property type="entry name" value="Mak32"/>
</dbReference>
<gene>
    <name evidence="4" type="ORF">UCRPA7_2961</name>
</gene>
<evidence type="ECO:0000313" key="4">
    <source>
        <dbReference type="EMBL" id="EOO01422.1"/>
    </source>
</evidence>
<keyword evidence="2" id="KW-1133">Transmembrane helix</keyword>
<feature type="compositionally biased region" description="Basic residues" evidence="1">
    <location>
        <begin position="277"/>
        <end position="295"/>
    </location>
</feature>
<organism evidence="4 5">
    <name type="scientific">Phaeoacremonium minimum (strain UCR-PA7)</name>
    <name type="common">Esca disease fungus</name>
    <name type="synonym">Togninia minima</name>
    <dbReference type="NCBI Taxonomy" id="1286976"/>
    <lineage>
        <taxon>Eukaryota</taxon>
        <taxon>Fungi</taxon>
        <taxon>Dikarya</taxon>
        <taxon>Ascomycota</taxon>
        <taxon>Pezizomycotina</taxon>
        <taxon>Sordariomycetes</taxon>
        <taxon>Sordariomycetidae</taxon>
        <taxon>Togniniales</taxon>
        <taxon>Togniniaceae</taxon>
        <taxon>Phaeoacremonium</taxon>
    </lineage>
</organism>
<dbReference type="InterPro" id="IPR011611">
    <property type="entry name" value="PfkB_dom"/>
</dbReference>
<keyword evidence="5" id="KW-1185">Reference proteome</keyword>
<dbReference type="RefSeq" id="XP_007913738.1">
    <property type="nucleotide sequence ID" value="XM_007915547.1"/>
</dbReference>
<dbReference type="eggNOG" id="ENOG502QTK3">
    <property type="taxonomic scope" value="Eukaryota"/>
</dbReference>
<proteinExistence type="predicted"/>
<evidence type="ECO:0000259" key="3">
    <source>
        <dbReference type="Pfam" id="PF00294"/>
    </source>
</evidence>
<dbReference type="PANTHER" id="PTHR47098:SF2">
    <property type="entry name" value="PROTEIN MAK32"/>
    <property type="match status" value="1"/>
</dbReference>
<protein>
    <submittedName>
        <fullName evidence="4">Putative mak32 protein</fullName>
    </submittedName>
</protein>
<evidence type="ECO:0000313" key="5">
    <source>
        <dbReference type="Proteomes" id="UP000014074"/>
    </source>
</evidence>
<dbReference type="InterPro" id="IPR029056">
    <property type="entry name" value="Ribokinase-like"/>
</dbReference>
<evidence type="ECO:0000256" key="2">
    <source>
        <dbReference type="SAM" id="Phobius"/>
    </source>
</evidence>
<keyword evidence="2" id="KW-0472">Membrane</keyword>
<feature type="transmembrane region" description="Helical" evidence="2">
    <location>
        <begin position="21"/>
        <end position="40"/>
    </location>
</feature>
<dbReference type="PANTHER" id="PTHR47098">
    <property type="entry name" value="PROTEIN MAK32"/>
    <property type="match status" value="1"/>
</dbReference>
<feature type="domain" description="Carbohydrate kinase PfkB" evidence="3">
    <location>
        <begin position="343"/>
        <end position="391"/>
    </location>
</feature>
<dbReference type="HOGENOM" id="CLU_032834_0_0_1"/>
<evidence type="ECO:0000256" key="1">
    <source>
        <dbReference type="SAM" id="MobiDB-lite"/>
    </source>
</evidence>
<dbReference type="Gene3D" id="3.40.1190.20">
    <property type="match status" value="1"/>
</dbReference>
<feature type="region of interest" description="Disordered" evidence="1">
    <location>
        <begin position="277"/>
        <end position="302"/>
    </location>
</feature>
<name>R8BPZ8_PHAM7</name>
<dbReference type="CDD" id="cd01943">
    <property type="entry name" value="MAK32"/>
    <property type="match status" value="1"/>
</dbReference>
<reference evidence="5" key="1">
    <citation type="journal article" date="2013" name="Genome Announc.">
        <title>Draft genome sequence of the ascomycete Phaeoacremonium aleophilum strain UCR-PA7, a causal agent of the esca disease complex in grapevines.</title>
        <authorList>
            <person name="Blanco-Ulate B."/>
            <person name="Rolshausen P."/>
            <person name="Cantu D."/>
        </authorList>
    </citation>
    <scope>NUCLEOTIDE SEQUENCE [LARGE SCALE GENOMIC DNA]</scope>
    <source>
        <strain evidence="5">UCR-PA7</strain>
    </source>
</reference>
<dbReference type="OrthoDB" id="497927at2759"/>
<dbReference type="AlphaFoldDB" id="R8BPZ8"/>
<dbReference type="SUPFAM" id="SSF53613">
    <property type="entry name" value="Ribokinase-like"/>
    <property type="match status" value="1"/>
</dbReference>
<sequence length="425" mass="46274">MDQTTSKASSDDDDKSLERQGIDFVTLGMFIIGETFLIIADEIEYLPPKPAVRDILGGAGSYSALGARLLSPPPLSSTVGWIIDKGSDFPESITTLVESWETTAIFREDPARLTTRGWNGYVDESERRAFKYTTPKKRLTGADLTPELLNSRAFHMVCSPARCRELVTEIVTRRKAEIDPDQYTGKPVIIWEPVPDLCTPEELLNLTNCLPIVDICSPNHAELAGFMGDTGLDPETGEISTSAVERSCEQLLGSMPLQSFTLVVRAGEKGCYVARNGGRKRTTGAKSGTKRRKKDYTRGGLQPDTDMEALFAGLLQDEGGSIAREEIEVDPGIERWIPAVHTDKGKVVDPTGGGNTFLGGLAVGLARGKGVEEAATWGSVAASFAIEQVGVPEIGKDEEGNETWNGVRVDDRLRDFHDRIGWIPT</sequence>
<keyword evidence="2" id="KW-0812">Transmembrane</keyword>
<accession>R8BPZ8</accession>
<dbReference type="EMBL" id="KB932993">
    <property type="protein sequence ID" value="EOO01422.1"/>
    <property type="molecule type" value="Genomic_DNA"/>
</dbReference>